<dbReference type="Proteomes" id="UP000276542">
    <property type="component" value="Unassembled WGS sequence"/>
</dbReference>
<proteinExistence type="predicted"/>
<keyword evidence="2" id="KW-1185">Reference proteome</keyword>
<evidence type="ECO:0000313" key="1">
    <source>
        <dbReference type="EMBL" id="RJS47435.1"/>
    </source>
</evidence>
<sequence>MAVSVGPQRVPLRSPLRAADVEGLAAPAFSGWDQQIVAEGQIRSEFGADARLLGWLMRLRSERGFSFRIPGFAPHSDDDVWADTPRALLTESLSGVIASRLASQVLDASDRDVSARVMALQKAVIGKTNVLGNTHNVSYLIDDNFEGLGRAEFIDPEDEDFSSRLADTLDWELKRRELVGRDATSQPSSQQLLQVRRFLTEALENTQRHATRDLAKRRVGGVRFLAVRRHFIREIQTTMAPKESGHQSLSHYLTRAREQFGDVAMVEFTVADSGIGISAHHRKDLAIYSGSIEEEFAALQSAFGLPEANMGWEGLGLPKIQDSCRDLRAFLMVRTGRILATQHQLDTSSNSSDLVPLTRETRPLPFLAGTSITIVVPWVDLHESLF</sequence>
<dbReference type="EMBL" id="QYRP01000002">
    <property type="protein sequence ID" value="RJS47435.1"/>
    <property type="molecule type" value="Genomic_DNA"/>
</dbReference>
<comment type="caution">
    <text evidence="1">The sequence shown here is derived from an EMBL/GenBank/DDBJ whole genome shotgun (WGS) entry which is preliminary data.</text>
</comment>
<reference evidence="2" key="1">
    <citation type="submission" date="2018-09" db="EMBL/GenBank/DDBJ databases">
        <authorList>
            <person name="Zhu H."/>
        </authorList>
    </citation>
    <scope>NUCLEOTIDE SEQUENCE [LARGE SCALE GENOMIC DNA]</scope>
    <source>
        <strain evidence="2">K1W22B-1</strain>
    </source>
</reference>
<protein>
    <submittedName>
        <fullName evidence="1">Uncharacterized protein</fullName>
    </submittedName>
</protein>
<gene>
    <name evidence="1" type="ORF">D4739_15235</name>
</gene>
<organism evidence="1 2">
    <name type="scientific">Nocardioides cavernaquae</name>
    <dbReference type="NCBI Taxonomy" id="2321396"/>
    <lineage>
        <taxon>Bacteria</taxon>
        <taxon>Bacillati</taxon>
        <taxon>Actinomycetota</taxon>
        <taxon>Actinomycetes</taxon>
        <taxon>Propionibacteriales</taxon>
        <taxon>Nocardioidaceae</taxon>
        <taxon>Nocardioides</taxon>
    </lineage>
</organism>
<accession>A0A3A5HD59</accession>
<name>A0A3A5HD59_9ACTN</name>
<dbReference type="AlphaFoldDB" id="A0A3A5HD59"/>
<evidence type="ECO:0000313" key="2">
    <source>
        <dbReference type="Proteomes" id="UP000276542"/>
    </source>
</evidence>